<dbReference type="Pfam" id="PF09922">
    <property type="entry name" value="LiaF-like_C"/>
    <property type="match status" value="1"/>
</dbReference>
<dbReference type="PIRSF" id="PIRSF031509">
    <property type="entry name" value="Cell_wall_LiaF/YvqF"/>
    <property type="match status" value="1"/>
</dbReference>
<dbReference type="InterPro" id="IPR024425">
    <property type="entry name" value="LiaF-like_C"/>
</dbReference>
<proteinExistence type="predicted"/>
<keyword evidence="1" id="KW-0812">Transmembrane</keyword>
<gene>
    <name evidence="3" type="primary">liaF</name>
    <name evidence="3" type="ORF">ABNN70_15075</name>
</gene>
<dbReference type="InterPro" id="IPR047793">
    <property type="entry name" value="LiaF_C"/>
</dbReference>
<dbReference type="InterPro" id="IPR016975">
    <property type="entry name" value="Cell_wall_LiaF"/>
</dbReference>
<evidence type="ECO:0000313" key="3">
    <source>
        <dbReference type="EMBL" id="XCJ16907.1"/>
    </source>
</evidence>
<keyword evidence="1" id="KW-0472">Membrane</keyword>
<accession>A0AAU8IF90</accession>
<feature type="transmembrane region" description="Helical" evidence="1">
    <location>
        <begin position="20"/>
        <end position="48"/>
    </location>
</feature>
<dbReference type="RefSeq" id="WP_353948262.1">
    <property type="nucleotide sequence ID" value="NZ_CP159510.1"/>
</dbReference>
<keyword evidence="1" id="KW-1133">Transmembrane helix</keyword>
<evidence type="ECO:0000259" key="2">
    <source>
        <dbReference type="Pfam" id="PF09922"/>
    </source>
</evidence>
<dbReference type="NCBIfam" id="NF040535">
    <property type="entry name" value="LiaF_C_term"/>
    <property type="match status" value="1"/>
</dbReference>
<organism evidence="3">
    <name type="scientific">Sporolactobacillus sp. Y61</name>
    <dbReference type="NCBI Taxonomy" id="3160863"/>
    <lineage>
        <taxon>Bacteria</taxon>
        <taxon>Bacillati</taxon>
        <taxon>Bacillota</taxon>
        <taxon>Bacilli</taxon>
        <taxon>Bacillales</taxon>
        <taxon>Sporolactobacillaceae</taxon>
        <taxon>Sporolactobacillus</taxon>
    </lineage>
</organism>
<evidence type="ECO:0000256" key="1">
    <source>
        <dbReference type="SAM" id="Phobius"/>
    </source>
</evidence>
<dbReference type="GO" id="GO:0016020">
    <property type="term" value="C:membrane"/>
    <property type="evidence" value="ECO:0007669"/>
    <property type="project" value="InterPro"/>
</dbReference>
<name>A0AAU8IF90_9BACL</name>
<sequence>MIPLFEQFRNDKYSWTLIGGLILIIVQAVFGDWGFLFPAALFGAMVYYGKNKTPSRKGKIIFWIGIAGLIFTVVNLIVFKLVILILLIFLVYEFVQNKKHPKHIFPVFHPDSDDEAGSETVSGTPLLKNKWFGYQKTPDGDYEWQDINIQTGAGDTLIDLSRTILPKKESVIFIRHFAGRVRILVPYGVEAALQYSMVLGQLQFFDRKIPQLVNSSLTFETKDYAQAEQKVKIFVSGVAGNLEVRRI</sequence>
<feature type="transmembrane region" description="Helical" evidence="1">
    <location>
        <begin position="60"/>
        <end position="92"/>
    </location>
</feature>
<feature type="domain" description="Cell wall-active antibiotics response LiaF-like C-terminal" evidence="2">
    <location>
        <begin position="131"/>
        <end position="244"/>
    </location>
</feature>
<dbReference type="AlphaFoldDB" id="A0AAU8IF90"/>
<reference evidence="3" key="1">
    <citation type="submission" date="2024-06" db="EMBL/GenBank/DDBJ databases">
        <authorList>
            <person name="Fan A."/>
            <person name="Zhang F.Y."/>
            <person name="Zhang L."/>
        </authorList>
    </citation>
    <scope>NUCLEOTIDE SEQUENCE</scope>
    <source>
        <strain evidence="3">Y61</strain>
    </source>
</reference>
<protein>
    <submittedName>
        <fullName evidence="3">Cell wall-active antibiotics response protein LiaF</fullName>
    </submittedName>
</protein>
<dbReference type="EMBL" id="CP159510">
    <property type="protein sequence ID" value="XCJ16907.1"/>
    <property type="molecule type" value="Genomic_DNA"/>
</dbReference>